<dbReference type="EMBL" id="JAHUZN010000005">
    <property type="protein sequence ID" value="KAG8492203.1"/>
    <property type="molecule type" value="Genomic_DNA"/>
</dbReference>
<dbReference type="InterPro" id="IPR036875">
    <property type="entry name" value="Znf_CCHC_sf"/>
</dbReference>
<evidence type="ECO:0000313" key="4">
    <source>
        <dbReference type="Proteomes" id="UP000701853"/>
    </source>
</evidence>
<dbReference type="Pfam" id="PF22936">
    <property type="entry name" value="Pol_BBD"/>
    <property type="match status" value="1"/>
</dbReference>
<dbReference type="GO" id="GO:0015074">
    <property type="term" value="P:DNA integration"/>
    <property type="evidence" value="ECO:0007669"/>
    <property type="project" value="InterPro"/>
</dbReference>
<dbReference type="Pfam" id="PF14223">
    <property type="entry name" value="Retrotran_gag_2"/>
    <property type="match status" value="1"/>
</dbReference>
<dbReference type="Pfam" id="PF00665">
    <property type="entry name" value="rve"/>
    <property type="match status" value="1"/>
</dbReference>
<dbReference type="InterPro" id="IPR036397">
    <property type="entry name" value="RNaseH_sf"/>
</dbReference>
<dbReference type="InterPro" id="IPR054722">
    <property type="entry name" value="PolX-like_BBD"/>
</dbReference>
<gene>
    <name evidence="3" type="ORF">CXB51_009909</name>
</gene>
<dbReference type="PROSITE" id="PS50994">
    <property type="entry name" value="INTEGRASE"/>
    <property type="match status" value="1"/>
</dbReference>
<dbReference type="InterPro" id="IPR012337">
    <property type="entry name" value="RNaseH-like_sf"/>
</dbReference>
<dbReference type="InterPro" id="IPR001584">
    <property type="entry name" value="Integrase_cat-core"/>
</dbReference>
<evidence type="ECO:0000259" key="2">
    <source>
        <dbReference type="PROSITE" id="PS50994"/>
    </source>
</evidence>
<dbReference type="PANTHER" id="PTHR35317:SF31">
    <property type="entry name" value="DUF4219 DOMAIN-CONTAINING PROTEIN"/>
    <property type="match status" value="1"/>
</dbReference>
<dbReference type="GO" id="GO:0003676">
    <property type="term" value="F:nucleic acid binding"/>
    <property type="evidence" value="ECO:0007669"/>
    <property type="project" value="InterPro"/>
</dbReference>
<comment type="caution">
    <text evidence="3">The sequence shown here is derived from an EMBL/GenBank/DDBJ whole genome shotgun (WGS) entry which is preliminary data.</text>
</comment>
<dbReference type="AlphaFoldDB" id="A0A8J6D5Q5"/>
<dbReference type="Proteomes" id="UP000701853">
    <property type="component" value="Chromosome 5"/>
</dbReference>
<keyword evidence="4" id="KW-1185">Reference proteome</keyword>
<dbReference type="PANTHER" id="PTHR35317">
    <property type="entry name" value="OS04G0629600 PROTEIN"/>
    <property type="match status" value="1"/>
</dbReference>
<sequence>MSFTAPPPLVFAVENDIEPPPLRANPTIAQMRQHAEESTKKHKALACLQNGVTDVIFTRIMACSTPKEAWERLKKEFMGSDKTRQQQVISLRRDFENLKMKEFESIKQYSDRIMATVNSIRLLGKDFSESRVVEKVITTLPERFESKISSLEDSRDLTTISLSELVNSLYTLEQRRANRQEDHSEGAFQAKAKESSSISQKGKKPWLDKRDKPRRDSGKRKFPPCVHCKKATHSERFCWFRPDIQCRSCKQFGHVEKVCKNKPKAPAQQQIQAQATEDLQAQEEHVFTASCFASSSKVRSNWLVDSGCSYHMAGDESLFKDLDRSYSSKIKIGNGELIEAKGRGSVLVSTCSGNKVISDVLFVPDIDQNLLSVGQLVKKGYFLVFKNDSCVIKDCHGQEMITVGMVDKCFMLDVNQLENKAYASLADNANLWHRRLGHFGKQARLPFPVNQAWRAREKLELVHSDICGPMKSPSLNNSKYFMLFIDDLTRLCWVYFMKHKSEVFEAFSKFKALVENQTGCKIKALRTDNGAEYLSERFQKLCEHAGIHHQLTTVYTP</sequence>
<evidence type="ECO:0000256" key="1">
    <source>
        <dbReference type="SAM" id="MobiDB-lite"/>
    </source>
</evidence>
<feature type="region of interest" description="Disordered" evidence="1">
    <location>
        <begin position="178"/>
        <end position="220"/>
    </location>
</feature>
<proteinExistence type="predicted"/>
<reference evidence="3 4" key="1">
    <citation type="journal article" date="2021" name="bioRxiv">
        <title>The Gossypium anomalum genome as a resource for cotton improvement and evolutionary analysis of hybrid incompatibility.</title>
        <authorList>
            <person name="Grover C.E."/>
            <person name="Yuan D."/>
            <person name="Arick M.A."/>
            <person name="Miller E.R."/>
            <person name="Hu G."/>
            <person name="Peterson D.G."/>
            <person name="Wendel J.F."/>
            <person name="Udall J.A."/>
        </authorList>
    </citation>
    <scope>NUCLEOTIDE SEQUENCE [LARGE SCALE GENOMIC DNA]</scope>
    <source>
        <strain evidence="3">JFW-Udall</strain>
        <tissue evidence="3">Leaf</tissue>
    </source>
</reference>
<feature type="domain" description="Integrase catalytic" evidence="2">
    <location>
        <begin position="444"/>
        <end position="557"/>
    </location>
</feature>
<feature type="compositionally biased region" description="Basic and acidic residues" evidence="1">
    <location>
        <begin position="205"/>
        <end position="216"/>
    </location>
</feature>
<dbReference type="GO" id="GO:0008270">
    <property type="term" value="F:zinc ion binding"/>
    <property type="evidence" value="ECO:0007669"/>
    <property type="project" value="InterPro"/>
</dbReference>
<evidence type="ECO:0000313" key="3">
    <source>
        <dbReference type="EMBL" id="KAG8492203.1"/>
    </source>
</evidence>
<dbReference type="SUPFAM" id="SSF53098">
    <property type="entry name" value="Ribonuclease H-like"/>
    <property type="match status" value="1"/>
</dbReference>
<organism evidence="3 4">
    <name type="scientific">Gossypium anomalum</name>
    <dbReference type="NCBI Taxonomy" id="47600"/>
    <lineage>
        <taxon>Eukaryota</taxon>
        <taxon>Viridiplantae</taxon>
        <taxon>Streptophyta</taxon>
        <taxon>Embryophyta</taxon>
        <taxon>Tracheophyta</taxon>
        <taxon>Spermatophyta</taxon>
        <taxon>Magnoliopsida</taxon>
        <taxon>eudicotyledons</taxon>
        <taxon>Gunneridae</taxon>
        <taxon>Pentapetalae</taxon>
        <taxon>rosids</taxon>
        <taxon>malvids</taxon>
        <taxon>Malvales</taxon>
        <taxon>Malvaceae</taxon>
        <taxon>Malvoideae</taxon>
        <taxon>Gossypium</taxon>
    </lineage>
</organism>
<dbReference type="Gene3D" id="3.30.420.10">
    <property type="entry name" value="Ribonuclease H-like superfamily/Ribonuclease H"/>
    <property type="match status" value="1"/>
</dbReference>
<protein>
    <recommendedName>
        <fullName evidence="2">Integrase catalytic domain-containing protein</fullName>
    </recommendedName>
</protein>
<dbReference type="OrthoDB" id="1000085at2759"/>
<accession>A0A8J6D5Q5</accession>
<dbReference type="SUPFAM" id="SSF57756">
    <property type="entry name" value="Retrovirus zinc finger-like domains"/>
    <property type="match status" value="1"/>
</dbReference>
<name>A0A8J6D5Q5_9ROSI</name>